<gene>
    <name evidence="2" type="ORF">QNJ86_11355</name>
</gene>
<sequence length="101" mass="10655">MLAGMSALSDTSFDSLDASPEQVRALKVAFGATVTARRVDAGIEQSVFALVANMSNNHLREIEAGKGNPTLATMHRIAAAFGTTADDLLSEAYERAFGSSY</sequence>
<dbReference type="EMBL" id="JASJEU010000022">
    <property type="protein sequence ID" value="MDJ1651399.1"/>
    <property type="molecule type" value="Genomic_DNA"/>
</dbReference>
<evidence type="ECO:0000259" key="1">
    <source>
        <dbReference type="PROSITE" id="PS50943"/>
    </source>
</evidence>
<feature type="domain" description="HTH cro/C1-type" evidence="1">
    <location>
        <begin position="34"/>
        <end position="88"/>
    </location>
</feature>
<dbReference type="Proteomes" id="UP001232750">
    <property type="component" value="Unassembled WGS sequence"/>
</dbReference>
<dbReference type="SUPFAM" id="SSF47413">
    <property type="entry name" value="lambda repressor-like DNA-binding domains"/>
    <property type="match status" value="1"/>
</dbReference>
<name>A0ABT7DPC2_9ACTN</name>
<comment type="caution">
    <text evidence="2">The sequence shown here is derived from an EMBL/GenBank/DDBJ whole genome shotgun (WGS) entry which is preliminary data.</text>
</comment>
<reference evidence="2 3" key="1">
    <citation type="submission" date="2023-05" db="EMBL/GenBank/DDBJ databases">
        <title>Gordonibacter KGMB12511T sp. nov., isolated from faeces of healthy Korean.</title>
        <authorList>
            <person name="Kim H.S."/>
            <person name="Kim J.-S."/>
            <person name="Suh M.K."/>
            <person name="Eom M.K."/>
            <person name="Do H.E."/>
            <person name="Lee J.-S."/>
        </authorList>
    </citation>
    <scope>NUCLEOTIDE SEQUENCE [LARGE SCALE GENOMIC DNA]</scope>
    <source>
        <strain evidence="2 3">KGMB12511</strain>
    </source>
</reference>
<dbReference type="CDD" id="cd00093">
    <property type="entry name" value="HTH_XRE"/>
    <property type="match status" value="1"/>
</dbReference>
<dbReference type="Pfam" id="PF01381">
    <property type="entry name" value="HTH_3"/>
    <property type="match status" value="1"/>
</dbReference>
<organism evidence="2 3">
    <name type="scientific">Gordonibacter faecis</name>
    <dbReference type="NCBI Taxonomy" id="3047475"/>
    <lineage>
        <taxon>Bacteria</taxon>
        <taxon>Bacillati</taxon>
        <taxon>Actinomycetota</taxon>
        <taxon>Coriobacteriia</taxon>
        <taxon>Eggerthellales</taxon>
        <taxon>Eggerthellaceae</taxon>
        <taxon>Gordonibacter</taxon>
    </lineage>
</organism>
<dbReference type="SMART" id="SM00530">
    <property type="entry name" value="HTH_XRE"/>
    <property type="match status" value="1"/>
</dbReference>
<proteinExistence type="predicted"/>
<dbReference type="Gene3D" id="1.10.260.40">
    <property type="entry name" value="lambda repressor-like DNA-binding domains"/>
    <property type="match status" value="1"/>
</dbReference>
<protein>
    <submittedName>
        <fullName evidence="2">Helix-turn-helix transcriptional regulator</fullName>
    </submittedName>
</protein>
<dbReference type="PROSITE" id="PS50943">
    <property type="entry name" value="HTH_CROC1"/>
    <property type="match status" value="1"/>
</dbReference>
<dbReference type="InterPro" id="IPR001387">
    <property type="entry name" value="Cro/C1-type_HTH"/>
</dbReference>
<dbReference type="InterPro" id="IPR010982">
    <property type="entry name" value="Lambda_DNA-bd_dom_sf"/>
</dbReference>
<keyword evidence="3" id="KW-1185">Reference proteome</keyword>
<dbReference type="RefSeq" id="WP_283832744.1">
    <property type="nucleotide sequence ID" value="NZ_JASJEU010000022.1"/>
</dbReference>
<evidence type="ECO:0000313" key="3">
    <source>
        <dbReference type="Proteomes" id="UP001232750"/>
    </source>
</evidence>
<accession>A0ABT7DPC2</accession>
<evidence type="ECO:0000313" key="2">
    <source>
        <dbReference type="EMBL" id="MDJ1651399.1"/>
    </source>
</evidence>